<name>A0A8H6H6I3_9AGAR</name>
<protein>
    <submittedName>
        <fullName evidence="1">Uncharacterized protein</fullName>
    </submittedName>
</protein>
<evidence type="ECO:0000313" key="2">
    <source>
        <dbReference type="Proteomes" id="UP000521943"/>
    </source>
</evidence>
<gene>
    <name evidence="1" type="ORF">DFP72DRAFT_862615</name>
</gene>
<keyword evidence="2" id="KW-1185">Reference proteome</keyword>
<comment type="caution">
    <text evidence="1">The sequence shown here is derived from an EMBL/GenBank/DDBJ whole genome shotgun (WGS) entry which is preliminary data.</text>
</comment>
<dbReference type="EMBL" id="JACGCI010000262">
    <property type="protein sequence ID" value="KAF6741358.1"/>
    <property type="molecule type" value="Genomic_DNA"/>
</dbReference>
<dbReference type="Proteomes" id="UP000521943">
    <property type="component" value="Unassembled WGS sequence"/>
</dbReference>
<proteinExistence type="predicted"/>
<organism evidence="1 2">
    <name type="scientific">Ephemerocybe angulata</name>
    <dbReference type="NCBI Taxonomy" id="980116"/>
    <lineage>
        <taxon>Eukaryota</taxon>
        <taxon>Fungi</taxon>
        <taxon>Dikarya</taxon>
        <taxon>Basidiomycota</taxon>
        <taxon>Agaricomycotina</taxon>
        <taxon>Agaricomycetes</taxon>
        <taxon>Agaricomycetidae</taxon>
        <taxon>Agaricales</taxon>
        <taxon>Agaricineae</taxon>
        <taxon>Psathyrellaceae</taxon>
        <taxon>Ephemerocybe</taxon>
    </lineage>
</organism>
<sequence length="176" mass="19608">MWGWLYKAQRKYNQVDDLSHAHSQLHMMKATIPTILLGMLSLSTSAFAYLDHNKLDARDSPNSPLIGRGNTVEVPFHPSLRPFLEKGADAHYRRTLPGHEDKVSVVIHPLYKGEQEGKTMYGLAPKSWTAEAARARLLPGRRGATCKFYLGAVYNAELLSLEGVSRGAIIILDCHP</sequence>
<accession>A0A8H6H6I3</accession>
<dbReference type="AlphaFoldDB" id="A0A8H6H6I3"/>
<reference evidence="1 2" key="1">
    <citation type="submission" date="2020-07" db="EMBL/GenBank/DDBJ databases">
        <title>Comparative genomics of pyrophilous fungi reveals a link between fire events and developmental genes.</title>
        <authorList>
            <consortium name="DOE Joint Genome Institute"/>
            <person name="Steindorff A.S."/>
            <person name="Carver A."/>
            <person name="Calhoun S."/>
            <person name="Stillman K."/>
            <person name="Liu H."/>
            <person name="Lipzen A."/>
            <person name="Pangilinan J."/>
            <person name="Labutti K."/>
            <person name="Bruns T.D."/>
            <person name="Grigoriev I.V."/>
        </authorList>
    </citation>
    <scope>NUCLEOTIDE SEQUENCE [LARGE SCALE GENOMIC DNA]</scope>
    <source>
        <strain evidence="1 2">CBS 144469</strain>
    </source>
</reference>
<evidence type="ECO:0000313" key="1">
    <source>
        <dbReference type="EMBL" id="KAF6741358.1"/>
    </source>
</evidence>